<dbReference type="KEGG" id="zga:ZOBELLIA_4597"/>
<reference evidence="1 2" key="2">
    <citation type="journal article" date="2012" name="Environ. Microbiol.">
        <title>Characterization of the first alginolytic operons in a marine bacterium: from their emergence in marine Flavobacteriia to their independent transfers to marine Proteobacteria and human gut Bacteroides.</title>
        <authorList>
            <person name="Thomas F."/>
            <person name="Barbeyron T."/>
            <person name="Tonon T."/>
            <person name="Genicot S."/>
            <person name="Czjzek M."/>
            <person name="Michel G."/>
        </authorList>
    </citation>
    <scope>NUCLEOTIDE SEQUENCE [LARGE SCALE GENOMIC DNA]</scope>
    <source>
        <strain evidence="2">DSM 12802 / CCUG 47099 / CIP 106680 / NCIMB 13871 / Dsij</strain>
    </source>
</reference>
<reference evidence="2" key="1">
    <citation type="submission" date="2009-07" db="EMBL/GenBank/DDBJ databases">
        <title>Complete genome sequence of Zobellia galactanivorans Dsij.</title>
        <authorList>
            <consortium name="Genoscope - CEA"/>
        </authorList>
    </citation>
    <scope>NUCLEOTIDE SEQUENCE [LARGE SCALE GENOMIC DNA]</scope>
    <source>
        <strain evidence="2">DSM 12802 / CCUG 47099 / CIP 106680 / NCIMB 13871 / Dsij</strain>
    </source>
</reference>
<dbReference type="HOGENOM" id="CLU_2453989_0_0_10"/>
<proteinExistence type="predicted"/>
<name>G0L490_ZOBGA</name>
<organism evidence="1 2">
    <name type="scientific">Zobellia galactanivorans (strain DSM 12802 / CCUG 47099 / CIP 106680 / NCIMB 13871 / Dsij)</name>
    <dbReference type="NCBI Taxonomy" id="63186"/>
    <lineage>
        <taxon>Bacteria</taxon>
        <taxon>Pseudomonadati</taxon>
        <taxon>Bacteroidota</taxon>
        <taxon>Flavobacteriia</taxon>
        <taxon>Flavobacteriales</taxon>
        <taxon>Flavobacteriaceae</taxon>
        <taxon>Zobellia</taxon>
    </lineage>
</organism>
<dbReference type="EMBL" id="FP476056">
    <property type="protein sequence ID" value="CAZ98732.1"/>
    <property type="molecule type" value="Genomic_DNA"/>
</dbReference>
<dbReference type="STRING" id="63186.ZOBELLIA_4597"/>
<evidence type="ECO:0000313" key="1">
    <source>
        <dbReference type="EMBL" id="CAZ98732.1"/>
    </source>
</evidence>
<dbReference type="RefSeq" id="WP_013995919.1">
    <property type="nucleotide sequence ID" value="NC_015844.1"/>
</dbReference>
<sequence length="88" mass="10607">MSKQVFRNYDKKAIRQLLVEIGKERYEEAIKDEGLEEIRPLGLEGFYVEWDNRSLNLYYRYPGGTVRHVMNVLGYWAIPKYGWELTRF</sequence>
<dbReference type="OrthoDB" id="1179036at2"/>
<accession>G0L490</accession>
<dbReference type="Proteomes" id="UP000008898">
    <property type="component" value="Chromosome"/>
</dbReference>
<gene>
    <name evidence="1" type="ordered locus">zobellia_4597</name>
</gene>
<evidence type="ECO:0000313" key="2">
    <source>
        <dbReference type="Proteomes" id="UP000008898"/>
    </source>
</evidence>
<dbReference type="AlphaFoldDB" id="G0L490"/>
<protein>
    <submittedName>
        <fullName evidence="1">Uncharacterized protein</fullName>
    </submittedName>
</protein>
<keyword evidence="2" id="KW-1185">Reference proteome</keyword>